<keyword evidence="1" id="KW-0812">Transmembrane</keyword>
<evidence type="ECO:0008006" key="5">
    <source>
        <dbReference type="Google" id="ProtNLM"/>
    </source>
</evidence>
<dbReference type="PANTHER" id="PTHR10424:SF68">
    <property type="entry name" value="ENDOGENOUS RETROVIRUS GROUP 3 MEMBER 1 ENV POLYPROTEIN"/>
    <property type="match status" value="1"/>
</dbReference>
<evidence type="ECO:0000256" key="1">
    <source>
        <dbReference type="SAM" id="Phobius"/>
    </source>
</evidence>
<name>A0A670ZKH1_PSETE</name>
<dbReference type="Proteomes" id="UP000472273">
    <property type="component" value="Unplaced"/>
</dbReference>
<dbReference type="InterPro" id="IPR008981">
    <property type="entry name" value="FMuLV_rcpt-bd"/>
</dbReference>
<dbReference type="GeneTree" id="ENSGT00940000165291"/>
<feature type="signal peptide" evidence="2">
    <location>
        <begin position="1"/>
        <end position="22"/>
    </location>
</feature>
<dbReference type="Ensembl" id="ENSPTXT00000023974.1">
    <property type="protein sequence ID" value="ENSPTXP00000023250.1"/>
    <property type="gene ID" value="ENSPTXG00000016142.1"/>
</dbReference>
<protein>
    <recommendedName>
        <fullName evidence="5">Envelope glycoprotein</fullName>
    </recommendedName>
</protein>
<organism evidence="3 4">
    <name type="scientific">Pseudonaja textilis</name>
    <name type="common">Eastern brown snake</name>
    <dbReference type="NCBI Taxonomy" id="8673"/>
    <lineage>
        <taxon>Eukaryota</taxon>
        <taxon>Metazoa</taxon>
        <taxon>Chordata</taxon>
        <taxon>Craniata</taxon>
        <taxon>Vertebrata</taxon>
        <taxon>Euteleostomi</taxon>
        <taxon>Lepidosauria</taxon>
        <taxon>Squamata</taxon>
        <taxon>Bifurcata</taxon>
        <taxon>Unidentata</taxon>
        <taxon>Episquamata</taxon>
        <taxon>Toxicofera</taxon>
        <taxon>Serpentes</taxon>
        <taxon>Colubroidea</taxon>
        <taxon>Elapidae</taxon>
        <taxon>Hydrophiinae</taxon>
        <taxon>Pseudonaja</taxon>
    </lineage>
</organism>
<keyword evidence="1" id="KW-0472">Membrane</keyword>
<keyword evidence="1" id="KW-1133">Transmembrane helix</keyword>
<reference evidence="3" key="1">
    <citation type="submission" date="2025-08" db="UniProtKB">
        <authorList>
            <consortium name="Ensembl"/>
        </authorList>
    </citation>
    <scope>IDENTIFICATION</scope>
</reference>
<dbReference type="SUPFAM" id="SSF58069">
    <property type="entry name" value="Virus ectodomain"/>
    <property type="match status" value="1"/>
</dbReference>
<feature type="transmembrane region" description="Helical" evidence="1">
    <location>
        <begin position="601"/>
        <end position="624"/>
    </location>
</feature>
<evidence type="ECO:0000313" key="3">
    <source>
        <dbReference type="Ensembl" id="ENSPTXP00000023250.1"/>
    </source>
</evidence>
<evidence type="ECO:0000256" key="2">
    <source>
        <dbReference type="SAM" id="SignalP"/>
    </source>
</evidence>
<dbReference type="AlphaFoldDB" id="A0A670ZKH1"/>
<dbReference type="SUPFAM" id="SSF49830">
    <property type="entry name" value="ENV polyprotein, receptor-binding domain"/>
    <property type="match status" value="1"/>
</dbReference>
<accession>A0A670ZKH1</accession>
<keyword evidence="4" id="KW-1185">Reference proteome</keyword>
<dbReference type="OMA" id="WCLANTE"/>
<evidence type="ECO:0000313" key="4">
    <source>
        <dbReference type="Proteomes" id="UP000472273"/>
    </source>
</evidence>
<sequence>TTRPPLLLIRRVFLGGLGLVPGFPNKGSWERGEQEIRTTLVYHTHYKCSSTPIPCCYNDTWYSICPYKNECYDPRVQPAQTWLVVRSQGDQNGPIVAQTRILTPSSPATILFDICKIAQWPTSCGTSLSWHRTYSESDIYICPYKHPGNSGKWDCSSNVGERFCPYWGCVLWATYTYSGKGTTLSISRALQSNDCTLYNCNWVNITIPNPQIIIQRYGPSLGVWMYVKGTDPGGIIHLSVETRQYATKSHSRYFSEFWQEVDIEFQPSRDARNLFLELASTIACTFNVTNCYICGGTKIGDQWPWAAQEWNYSIPYNLTAMPPHQSLSRWELSSPIVVHWCLANTEGKGPLVGETDCLEVHKWNHSTKSWHYWPNSTNHFWANHISLDNATEAPPGVHWICDDVAYSSLPSNWRGACTLGVINPSFFMMPLDIPQTVNANLWRSRTLQADYKIGNWKDDEWPPERIVHYYDPAFWAEDGSWGYRTPIYMLNRIIRLQAVVELLTNESAHALHTLATQQRKFRDAIYQNRLALDYLLATEGGVCGKFNFSNCCLEFDDVGEIVEQSVRRMQALAHVPVQRWKGFNLGEMFGSWFPKLPGFQAIIVFVGILLGACVILPCVIPLLIRTISSSISMLVEKITTERVMALLVRESIGIYEELLPLCPPTREHETTQ</sequence>
<dbReference type="PANTHER" id="PTHR10424">
    <property type="entry name" value="VIRAL ENVELOPE PROTEIN"/>
    <property type="match status" value="1"/>
</dbReference>
<dbReference type="InterPro" id="IPR018154">
    <property type="entry name" value="TLV/ENV_coat_polyprotein"/>
</dbReference>
<feature type="chain" id="PRO_5025661369" description="Envelope glycoprotein" evidence="2">
    <location>
        <begin position="23"/>
        <end position="672"/>
    </location>
</feature>
<proteinExistence type="predicted"/>
<reference evidence="3" key="2">
    <citation type="submission" date="2025-09" db="UniProtKB">
        <authorList>
            <consortium name="Ensembl"/>
        </authorList>
    </citation>
    <scope>IDENTIFICATION</scope>
</reference>
<keyword evidence="2" id="KW-0732">Signal</keyword>
<dbReference type="Gene3D" id="1.10.287.210">
    <property type="match status" value="1"/>
</dbReference>